<organism evidence="2 3">
    <name type="scientific">Podospora pseudocomata</name>
    <dbReference type="NCBI Taxonomy" id="2093779"/>
    <lineage>
        <taxon>Eukaryota</taxon>
        <taxon>Fungi</taxon>
        <taxon>Dikarya</taxon>
        <taxon>Ascomycota</taxon>
        <taxon>Pezizomycotina</taxon>
        <taxon>Sordariomycetes</taxon>
        <taxon>Sordariomycetidae</taxon>
        <taxon>Sordariales</taxon>
        <taxon>Podosporaceae</taxon>
        <taxon>Podospora</taxon>
    </lineage>
</organism>
<comment type="caution">
    <text evidence="2">The sequence shown here is derived from an EMBL/GenBank/DDBJ whole genome shotgun (WGS) entry which is preliminary data.</text>
</comment>
<evidence type="ECO:0000313" key="3">
    <source>
        <dbReference type="Proteomes" id="UP001323405"/>
    </source>
</evidence>
<evidence type="ECO:0000256" key="1">
    <source>
        <dbReference type="SAM" id="MobiDB-lite"/>
    </source>
</evidence>
<evidence type="ECO:0000313" key="2">
    <source>
        <dbReference type="EMBL" id="KAK4658650.1"/>
    </source>
</evidence>
<proteinExistence type="predicted"/>
<gene>
    <name evidence="2" type="ORF">QC762_103455</name>
</gene>
<dbReference type="EMBL" id="JAFFHA010000001">
    <property type="protein sequence ID" value="KAK4658650.1"/>
    <property type="molecule type" value="Genomic_DNA"/>
</dbReference>
<dbReference type="RefSeq" id="XP_062747622.1">
    <property type="nucleotide sequence ID" value="XM_062884730.1"/>
</dbReference>
<feature type="region of interest" description="Disordered" evidence="1">
    <location>
        <begin position="38"/>
        <end position="74"/>
    </location>
</feature>
<protein>
    <submittedName>
        <fullName evidence="2">Uncharacterized protein</fullName>
    </submittedName>
</protein>
<sequence>MLLLISMKYRPSYGCSFCTQREPAGAKEAAPAATAAMSGSGIGGRFPKRDSGCVGAGQESVLSGRPAGSPISLP</sequence>
<reference evidence="2 3" key="1">
    <citation type="journal article" date="2023" name="bioRxiv">
        <title>High-quality genome assemblies of four members of thePodospora anserinaspecies complex.</title>
        <authorList>
            <person name="Ament-Velasquez S.L."/>
            <person name="Vogan A.A."/>
            <person name="Wallerman O."/>
            <person name="Hartmann F."/>
            <person name="Gautier V."/>
            <person name="Silar P."/>
            <person name="Giraud T."/>
            <person name="Johannesson H."/>
        </authorList>
    </citation>
    <scope>NUCLEOTIDE SEQUENCE [LARGE SCALE GENOMIC DNA]</scope>
    <source>
        <strain evidence="2 3">CBS 415.72m</strain>
    </source>
</reference>
<name>A0ABR0GSB6_9PEZI</name>
<dbReference type="Proteomes" id="UP001323405">
    <property type="component" value="Unassembled WGS sequence"/>
</dbReference>
<dbReference type="GeneID" id="87904637"/>
<accession>A0ABR0GSB6</accession>
<keyword evidence="3" id="KW-1185">Reference proteome</keyword>